<accession>C6CQI2</accession>
<dbReference type="KEGG" id="dze:Dd1591_1312"/>
<dbReference type="Proteomes" id="UP000002735">
    <property type="component" value="Chromosome"/>
</dbReference>
<dbReference type="eggNOG" id="ENOG5030MZ8">
    <property type="taxonomic scope" value="Bacteria"/>
</dbReference>
<dbReference type="HOGENOM" id="CLU_2154348_0_0_6"/>
<organism evidence="1 2">
    <name type="scientific">Dickeya chrysanthemi (strain Ech1591)</name>
    <name type="common">Dickeya zeae (strain Ech1591)</name>
    <dbReference type="NCBI Taxonomy" id="561229"/>
    <lineage>
        <taxon>Bacteria</taxon>
        <taxon>Pseudomonadati</taxon>
        <taxon>Pseudomonadota</taxon>
        <taxon>Gammaproteobacteria</taxon>
        <taxon>Enterobacterales</taxon>
        <taxon>Pectobacteriaceae</taxon>
        <taxon>Dickeya</taxon>
    </lineage>
</organism>
<reference evidence="1 2" key="1">
    <citation type="submission" date="2009-06" db="EMBL/GenBank/DDBJ databases">
        <title>Complete sequence of Dickeya zeae Ech1591.</title>
        <authorList>
            <consortium name="US DOE Joint Genome Institute"/>
            <person name="Lucas S."/>
            <person name="Copeland A."/>
            <person name="Lapidus A."/>
            <person name="Glavina del Rio T."/>
            <person name="Tice H."/>
            <person name="Bruce D."/>
            <person name="Goodwin L."/>
            <person name="Pitluck S."/>
            <person name="Chertkov O."/>
            <person name="Brettin T."/>
            <person name="Detter J.C."/>
            <person name="Han C."/>
            <person name="Larimer F."/>
            <person name="Land M."/>
            <person name="Hauser L."/>
            <person name="Kyrpides N."/>
            <person name="Ovchinnikova G."/>
            <person name="Balakrishnan V."/>
            <person name="Glasner J."/>
            <person name="Perna N.T."/>
        </authorList>
    </citation>
    <scope>NUCLEOTIDE SEQUENCE [LARGE SCALE GENOMIC DNA]</scope>
    <source>
        <strain evidence="1 2">Ech1591</strain>
    </source>
</reference>
<dbReference type="STRING" id="561229.Dd1591_1312"/>
<dbReference type="AlphaFoldDB" id="C6CQI2"/>
<name>C6CQI2_DICC1</name>
<gene>
    <name evidence="1" type="ordered locus">Dd1591_1312</name>
</gene>
<evidence type="ECO:0000313" key="2">
    <source>
        <dbReference type="Proteomes" id="UP000002735"/>
    </source>
</evidence>
<proteinExistence type="predicted"/>
<protein>
    <submittedName>
        <fullName evidence="1">Uncharacterized protein</fullName>
    </submittedName>
</protein>
<dbReference type="EMBL" id="CP001655">
    <property type="protein sequence ID" value="ACT06175.1"/>
    <property type="molecule type" value="Genomic_DNA"/>
</dbReference>
<sequence>MATVPLMMLYPSYSKLQVRWLRSFTRITYLSKLIGIHSLAALQGSMSLALTGQRVALFNTQCVLSCNSNYLGYISLSLNHRGYNSISQIIHVVVCWKHAATDVLFACIGYQ</sequence>
<evidence type="ECO:0000313" key="1">
    <source>
        <dbReference type="EMBL" id="ACT06175.1"/>
    </source>
</evidence>